<dbReference type="InterPro" id="IPR027417">
    <property type="entry name" value="P-loop_NTPase"/>
</dbReference>
<protein>
    <submittedName>
        <fullName evidence="1">Large Terminase</fullName>
    </submittedName>
</protein>
<dbReference type="Gene3D" id="3.40.50.300">
    <property type="entry name" value="P-loop containing nucleotide triphosphate hydrolases"/>
    <property type="match status" value="1"/>
</dbReference>
<name>A0A8S5LZ91_9CAUD</name>
<accession>A0A8S5LZ91</accession>
<sequence>MPDVQYGRTQPRLWTKPLRELTPQTSRGYEVIRFAEEVLGIDLYPWQKWLLVHGLELLHDDTYRFRQLFILVARQNGKTLLASALAAWWLFVESRRRPDKVPPVRFKIVGTAQNLDIAREPWAAVKGWCDPDPETPEEADLIIKMLQQETAKVRDTNGDNRIIARNRAHYEIRAVSSARGKPAARVLMDELREQKKWAAWNSVAPTNRSFWSGQLWGFSNAGDSKSVVLLAQRQRGLELIEQWDALVERGGMSPEEYAADPDRDITRALFEWSAEDDCALDDVGGILQANPSIGYSNITVAQCLAEAQSSDTNEAGYRTEVLCQWVQEMAKTYIEPKAFKQTSVPVEDVEQLIPRGARTVWGVDTSQSREMTYVAAALRLSDGRPFVTVWAQRAGMIWLPDYMRDLAEESGMREVAVQSKGCPAMEFVAPLEKAGLQVHTIDGSIIGIATGRFKDRVRDGQLVTTDQDSLRLAIEGGMTAKYAENDAWSRNRSTTDVAPAIAATLALYGLEVLEPEDEAPVSPPPPAAVVSRLSTGDPAGGRVNIATMNF</sequence>
<reference evidence="1" key="1">
    <citation type="journal article" date="2021" name="Proc. Natl. Acad. Sci. U.S.A.">
        <title>A Catalog of Tens of Thousands of Viruses from Human Metagenomes Reveals Hidden Associations with Chronic Diseases.</title>
        <authorList>
            <person name="Tisza M.J."/>
            <person name="Buck C.B."/>
        </authorList>
    </citation>
    <scope>NUCLEOTIDE SEQUENCE</scope>
    <source>
        <strain evidence="1">CtvGX2</strain>
    </source>
</reference>
<proteinExistence type="predicted"/>
<dbReference type="EMBL" id="BK014776">
    <property type="protein sequence ID" value="DAD75163.1"/>
    <property type="molecule type" value="Genomic_DNA"/>
</dbReference>
<evidence type="ECO:0000313" key="1">
    <source>
        <dbReference type="EMBL" id="DAD75163.1"/>
    </source>
</evidence>
<organism evidence="1">
    <name type="scientific">Siphoviridae sp. ctvGX2</name>
    <dbReference type="NCBI Taxonomy" id="2826512"/>
    <lineage>
        <taxon>Viruses</taxon>
        <taxon>Duplodnaviria</taxon>
        <taxon>Heunggongvirae</taxon>
        <taxon>Uroviricota</taxon>
        <taxon>Caudoviricetes</taxon>
    </lineage>
</organism>